<proteinExistence type="inferred from homology"/>
<dbReference type="InterPro" id="IPR004099">
    <property type="entry name" value="Pyr_nucl-diS_OxRdtase_dimer"/>
</dbReference>
<dbReference type="Proteomes" id="UP000246114">
    <property type="component" value="Unassembled WGS sequence"/>
</dbReference>
<dbReference type="PANTHER" id="PTHR43429:SF1">
    <property type="entry name" value="NAD(P)H SULFUR OXIDOREDUCTASE (COA-DEPENDENT)"/>
    <property type="match status" value="1"/>
</dbReference>
<dbReference type="PRINTS" id="PR00411">
    <property type="entry name" value="PNDRDTASEI"/>
</dbReference>
<dbReference type="SUPFAM" id="SSF51905">
    <property type="entry name" value="FAD/NAD(P)-binding domain"/>
    <property type="match status" value="2"/>
</dbReference>
<comment type="cofactor">
    <cofactor evidence="1">
        <name>FAD</name>
        <dbReference type="ChEBI" id="CHEBI:57692"/>
    </cofactor>
</comment>
<organism evidence="8 9">
    <name type="scientific">Clostridium cadaveris</name>
    <dbReference type="NCBI Taxonomy" id="1529"/>
    <lineage>
        <taxon>Bacteria</taxon>
        <taxon>Bacillati</taxon>
        <taxon>Bacillota</taxon>
        <taxon>Clostridia</taxon>
        <taxon>Eubacteriales</taxon>
        <taxon>Clostridiaceae</taxon>
        <taxon>Clostridium</taxon>
    </lineage>
</organism>
<sequence length="566" mass="61913">MGKKIVIVGGVAGGASTAARLRRLDESNEIVMFERGPHVSFSNCCLPYHLSGKVEDHEDLVLMKPETFFKQYRIDARVFSEVTEIDRENKEVTVKNVVTGKEHKESYDKLVLSPGAKAIVPPIKGISDINLFTVRNVVDIAKLNVFIKDNGAKNITVIGGGFIGVEVAENLKEAGYNVTLVEAMDQIMRTFDYDMVQILHKSLYDNGVNLIVGDKVDSFEKNLVVLGSGKKVAADAVVMAIGVAPETDLAKKSGLEIGETGAIKVDQNYLTNNRDIYAVGDAVEVFNTLTHSKTKLALAGPAQKEARAVANHIHGIPSRNTGFIGSSCIQVFDFNGASTGLTEGLIKAQKLNINYDVVRVIPQDKVGLMPDSEPLHFKLIFEVPTGRVLGAQAIGRGNVDKRVDIIATLIKFGGTVYDLADLELCYAPPFGTAKDVVNMAALVATNILNGSFKQVYVHQVRDLVESGAFIVDVREADEYELSHIVGAKNIPLSEIRDRVNEIPKDRPVYLHCRSAQRSYNACVALGHLGFNNIYNVSGGFMGISFHEYFNDMVTGREKIVTDYNFN</sequence>
<dbReference type="SMART" id="SM00450">
    <property type="entry name" value="RHOD"/>
    <property type="match status" value="1"/>
</dbReference>
<evidence type="ECO:0000256" key="5">
    <source>
        <dbReference type="ARBA" id="ARBA00023002"/>
    </source>
</evidence>
<dbReference type="SUPFAM" id="SSF52821">
    <property type="entry name" value="Rhodanese/Cell cycle control phosphatase"/>
    <property type="match status" value="1"/>
</dbReference>
<reference evidence="8 9" key="1">
    <citation type="submission" date="2018-03" db="EMBL/GenBank/DDBJ databases">
        <title>The uncultured portion of the human microbiome is neutrally assembled.</title>
        <authorList>
            <person name="Jeraldo P."/>
            <person name="Boardman L."/>
            <person name="White B.A."/>
            <person name="Nelson H."/>
            <person name="Goldenfeld N."/>
            <person name="Chia N."/>
        </authorList>
    </citation>
    <scope>NUCLEOTIDE SEQUENCE [LARGE SCALE GENOMIC DNA]</scope>
    <source>
        <strain evidence="8">CIM:MAG 903</strain>
    </source>
</reference>
<dbReference type="InterPro" id="IPR050260">
    <property type="entry name" value="FAD-bd_OxRdtase"/>
</dbReference>
<dbReference type="Pfam" id="PF00581">
    <property type="entry name" value="Rhodanese"/>
    <property type="match status" value="1"/>
</dbReference>
<keyword evidence="6" id="KW-0676">Redox-active center</keyword>
<evidence type="ECO:0000313" key="8">
    <source>
        <dbReference type="EMBL" id="PWL53679.1"/>
    </source>
</evidence>
<keyword evidence="3" id="KW-0285">Flavoprotein</keyword>
<dbReference type="PROSITE" id="PS50206">
    <property type="entry name" value="RHODANESE_3"/>
    <property type="match status" value="1"/>
</dbReference>
<dbReference type="AlphaFoldDB" id="A0A316M8W1"/>
<dbReference type="Gene3D" id="3.50.50.60">
    <property type="entry name" value="FAD/NAD(P)-binding domain"/>
    <property type="match status" value="2"/>
</dbReference>
<comment type="caution">
    <text evidence="8">The sequence shown here is derived from an EMBL/GenBank/DDBJ whole genome shotgun (WGS) entry which is preliminary data.</text>
</comment>
<dbReference type="GO" id="GO:0016491">
    <property type="term" value="F:oxidoreductase activity"/>
    <property type="evidence" value="ECO:0007669"/>
    <property type="project" value="UniProtKB-KW"/>
</dbReference>
<dbReference type="EMBL" id="QAMZ01000034">
    <property type="protein sequence ID" value="PWL53679.1"/>
    <property type="molecule type" value="Genomic_DNA"/>
</dbReference>
<evidence type="ECO:0000256" key="3">
    <source>
        <dbReference type="ARBA" id="ARBA00022630"/>
    </source>
</evidence>
<evidence type="ECO:0000256" key="4">
    <source>
        <dbReference type="ARBA" id="ARBA00022827"/>
    </source>
</evidence>
<dbReference type="InterPro" id="IPR036873">
    <property type="entry name" value="Rhodanese-like_dom_sf"/>
</dbReference>
<evidence type="ECO:0000256" key="6">
    <source>
        <dbReference type="ARBA" id="ARBA00023284"/>
    </source>
</evidence>
<dbReference type="SUPFAM" id="SSF55424">
    <property type="entry name" value="FAD/NAD-linked reductases, dimerisation (C-terminal) domain"/>
    <property type="match status" value="1"/>
</dbReference>
<evidence type="ECO:0000259" key="7">
    <source>
        <dbReference type="PROSITE" id="PS50206"/>
    </source>
</evidence>
<comment type="similarity">
    <text evidence="2">Belongs to the class-III pyridine nucleotide-disulfide oxidoreductase family.</text>
</comment>
<feature type="domain" description="Rhodanese" evidence="7">
    <location>
        <begin position="464"/>
        <end position="548"/>
    </location>
</feature>
<protein>
    <submittedName>
        <fullName evidence="8">Pyridine nucleotide-disulfide oxidoreductase</fullName>
    </submittedName>
</protein>
<dbReference type="PRINTS" id="PR00368">
    <property type="entry name" value="FADPNR"/>
</dbReference>
<dbReference type="CDD" id="cd00158">
    <property type="entry name" value="RHOD"/>
    <property type="match status" value="1"/>
</dbReference>
<dbReference type="Gene3D" id="3.40.250.10">
    <property type="entry name" value="Rhodanese-like domain"/>
    <property type="match status" value="1"/>
</dbReference>
<keyword evidence="4" id="KW-0274">FAD</keyword>
<dbReference type="InterPro" id="IPR036188">
    <property type="entry name" value="FAD/NAD-bd_sf"/>
</dbReference>
<name>A0A316M8W1_9CLOT</name>
<dbReference type="InterPro" id="IPR001763">
    <property type="entry name" value="Rhodanese-like_dom"/>
</dbReference>
<dbReference type="InterPro" id="IPR023753">
    <property type="entry name" value="FAD/NAD-binding_dom"/>
</dbReference>
<dbReference type="Pfam" id="PF07992">
    <property type="entry name" value="Pyr_redox_2"/>
    <property type="match status" value="1"/>
</dbReference>
<evidence type="ECO:0000256" key="2">
    <source>
        <dbReference type="ARBA" id="ARBA00009130"/>
    </source>
</evidence>
<dbReference type="PANTHER" id="PTHR43429">
    <property type="entry name" value="PYRIDINE NUCLEOTIDE-DISULFIDE OXIDOREDUCTASE DOMAIN-CONTAINING"/>
    <property type="match status" value="1"/>
</dbReference>
<gene>
    <name evidence="8" type="ORF">DBY38_06800</name>
</gene>
<keyword evidence="5" id="KW-0560">Oxidoreductase</keyword>
<evidence type="ECO:0000256" key="1">
    <source>
        <dbReference type="ARBA" id="ARBA00001974"/>
    </source>
</evidence>
<evidence type="ECO:0000313" key="9">
    <source>
        <dbReference type="Proteomes" id="UP000246114"/>
    </source>
</evidence>
<dbReference type="Pfam" id="PF02852">
    <property type="entry name" value="Pyr_redox_dim"/>
    <property type="match status" value="1"/>
</dbReference>
<accession>A0A316M8W1</accession>
<dbReference type="InterPro" id="IPR016156">
    <property type="entry name" value="FAD/NAD-linked_Rdtase_dimer_sf"/>
</dbReference>